<dbReference type="OrthoDB" id="9809287at2"/>
<dbReference type="STRING" id="198092.SAMN02745194_00987"/>
<feature type="region of interest" description="Disordered" evidence="3">
    <location>
        <begin position="1"/>
        <end position="37"/>
    </location>
</feature>
<dbReference type="EMBL" id="FQZF01000004">
    <property type="protein sequence ID" value="SHI73733.1"/>
    <property type="molecule type" value="Genomic_DNA"/>
</dbReference>
<dbReference type="PRINTS" id="PR00080">
    <property type="entry name" value="SDRFAMILY"/>
</dbReference>
<sequence>MSDKPKPPQPPQHQDHQPGSEAEMTPRPQSSMEGWKASGKLEGKKAIVTGGDSGIGRAVAVGFAKEGADVVILYKDEHEDAAETKRLIEAAGRRCETYAGDVGDSSFVKGFITRAVAFLGGRIDVLVNNAAEQHEVAYLADIEEAQVERTFRTNIFGYFWMAKYALPHMPDGGAIINTTSVTAYRGSPQLVDYASTKGAIVAFTRSLSQQLFEKRKIRVNAVAPGPIWTPLIPASFNEERTAQHGSSAKMGRAGQPDEVAPSYIFLASEADSSYINGQVLHPNGGDVVNG</sequence>
<keyword evidence="2" id="KW-0560">Oxidoreductase</keyword>
<evidence type="ECO:0000313" key="5">
    <source>
        <dbReference type="Proteomes" id="UP000184387"/>
    </source>
</evidence>
<reference evidence="4 5" key="1">
    <citation type="submission" date="2016-11" db="EMBL/GenBank/DDBJ databases">
        <authorList>
            <person name="Jaros S."/>
            <person name="Januszkiewicz K."/>
            <person name="Wedrychowicz H."/>
        </authorList>
    </citation>
    <scope>NUCLEOTIDE SEQUENCE [LARGE SCALE GENOMIC DNA]</scope>
    <source>
        <strain evidence="4 5">DSM 14916</strain>
    </source>
</reference>
<dbReference type="Proteomes" id="UP000184387">
    <property type="component" value="Unassembled WGS sequence"/>
</dbReference>
<dbReference type="InterPro" id="IPR036291">
    <property type="entry name" value="NAD(P)-bd_dom_sf"/>
</dbReference>
<dbReference type="PANTHER" id="PTHR48107">
    <property type="entry name" value="NADPH-DEPENDENT ALDEHYDE REDUCTASE-LIKE PROTEIN, CHLOROPLASTIC-RELATED"/>
    <property type="match status" value="1"/>
</dbReference>
<dbReference type="SUPFAM" id="SSF51735">
    <property type="entry name" value="NAD(P)-binding Rossmann-fold domains"/>
    <property type="match status" value="1"/>
</dbReference>
<dbReference type="Pfam" id="PF13561">
    <property type="entry name" value="adh_short_C2"/>
    <property type="match status" value="1"/>
</dbReference>
<dbReference type="InterPro" id="IPR002347">
    <property type="entry name" value="SDR_fam"/>
</dbReference>
<name>A0A1M6DKT1_9PROT</name>
<dbReference type="PANTHER" id="PTHR48107:SF16">
    <property type="entry name" value="NADPH-DEPENDENT ALDEHYDE REDUCTASE 1, CHLOROPLASTIC"/>
    <property type="match status" value="1"/>
</dbReference>
<dbReference type="CDD" id="cd05355">
    <property type="entry name" value="SDR_c1"/>
    <property type="match status" value="1"/>
</dbReference>
<organism evidence="4 5">
    <name type="scientific">Muricoccus roseus</name>
    <dbReference type="NCBI Taxonomy" id="198092"/>
    <lineage>
        <taxon>Bacteria</taxon>
        <taxon>Pseudomonadati</taxon>
        <taxon>Pseudomonadota</taxon>
        <taxon>Alphaproteobacteria</taxon>
        <taxon>Acetobacterales</taxon>
        <taxon>Roseomonadaceae</taxon>
        <taxon>Muricoccus</taxon>
    </lineage>
</organism>
<protein>
    <submittedName>
        <fullName evidence="4">NAD(P)-dependent dehydrogenase, short-chain alcohol dehydrogenase family</fullName>
    </submittedName>
</protein>
<dbReference type="PRINTS" id="PR00081">
    <property type="entry name" value="GDHRDH"/>
</dbReference>
<dbReference type="RefSeq" id="WP_073132120.1">
    <property type="nucleotide sequence ID" value="NZ_FQZF01000004.1"/>
</dbReference>
<dbReference type="Gene3D" id="3.40.50.720">
    <property type="entry name" value="NAD(P)-binding Rossmann-like Domain"/>
    <property type="match status" value="1"/>
</dbReference>
<accession>A0A1M6DKT1</accession>
<evidence type="ECO:0000256" key="1">
    <source>
        <dbReference type="ARBA" id="ARBA00006484"/>
    </source>
</evidence>
<dbReference type="GO" id="GO:0016614">
    <property type="term" value="F:oxidoreductase activity, acting on CH-OH group of donors"/>
    <property type="evidence" value="ECO:0007669"/>
    <property type="project" value="UniProtKB-ARBA"/>
</dbReference>
<comment type="similarity">
    <text evidence="1">Belongs to the short-chain dehydrogenases/reductases (SDR) family.</text>
</comment>
<dbReference type="InterPro" id="IPR020904">
    <property type="entry name" value="Sc_DH/Rdtase_CS"/>
</dbReference>
<gene>
    <name evidence="4" type="ORF">SAMN02745194_00987</name>
</gene>
<dbReference type="PROSITE" id="PS00061">
    <property type="entry name" value="ADH_SHORT"/>
    <property type="match status" value="1"/>
</dbReference>
<dbReference type="AlphaFoldDB" id="A0A1M6DKT1"/>
<evidence type="ECO:0000256" key="2">
    <source>
        <dbReference type="ARBA" id="ARBA00023002"/>
    </source>
</evidence>
<proteinExistence type="inferred from homology"/>
<evidence type="ECO:0000256" key="3">
    <source>
        <dbReference type="SAM" id="MobiDB-lite"/>
    </source>
</evidence>
<evidence type="ECO:0000313" key="4">
    <source>
        <dbReference type="EMBL" id="SHI73733.1"/>
    </source>
</evidence>
<dbReference type="FunFam" id="3.40.50.720:FF:000084">
    <property type="entry name" value="Short-chain dehydrogenase reductase"/>
    <property type="match status" value="1"/>
</dbReference>
<keyword evidence="5" id="KW-1185">Reference proteome</keyword>